<organism evidence="3">
    <name type="scientific">uncultured Nocardioidaceae bacterium</name>
    <dbReference type="NCBI Taxonomy" id="253824"/>
    <lineage>
        <taxon>Bacteria</taxon>
        <taxon>Bacillati</taxon>
        <taxon>Actinomycetota</taxon>
        <taxon>Actinomycetes</taxon>
        <taxon>Propionibacteriales</taxon>
        <taxon>Nocardioidaceae</taxon>
        <taxon>environmental samples</taxon>
    </lineage>
</organism>
<dbReference type="InterPro" id="IPR029058">
    <property type="entry name" value="AB_hydrolase_fold"/>
</dbReference>
<proteinExistence type="predicted"/>
<dbReference type="InterPro" id="IPR000073">
    <property type="entry name" value="AB_hydrolase_1"/>
</dbReference>
<dbReference type="Gene3D" id="3.40.50.1820">
    <property type="entry name" value="alpha/beta hydrolase"/>
    <property type="match status" value="1"/>
</dbReference>
<sequence>MRRGKLLGMAAAGMGATAAALTAGVVANRRGTRPQHPGDPGVDELGSLHSTPLGVEAEDGVVLHAEIDEVAPYAGRSRSDDTNPTLVFVHGFALNLDCWHFQRQYFRGKRRLVFYDLRSHGRSDRSAKENATIEQLGTDLRTVLDQLAPQGPVVLVGHSMGGMAIIALAEQHPELFGYRVVGAALIATTAGGLRPHRLLSRLIPDRVGGTIGPRLVAGLARAPLLVETARRGSRLSRAVTDTFAFGGDVPASYVRFVDTMLAGTPFEVLAEFFPNFDSMDKFSVLHAFEKVPTYIVCGTDDLLTSVGHSRKMAAQLPGARLVECRGAGHMVILEQADKVNDAVWDLLTEAESGRG</sequence>
<feature type="chain" id="PRO_5038540435" evidence="1">
    <location>
        <begin position="23"/>
        <end position="355"/>
    </location>
</feature>
<dbReference type="Pfam" id="PF12697">
    <property type="entry name" value="Abhydrolase_6"/>
    <property type="match status" value="1"/>
</dbReference>
<gene>
    <name evidence="3" type="ORF">AVDCRST_MAG72-620</name>
</gene>
<accession>A0A6J4LNN4</accession>
<dbReference type="PANTHER" id="PTHR43798">
    <property type="entry name" value="MONOACYLGLYCEROL LIPASE"/>
    <property type="match status" value="1"/>
</dbReference>
<dbReference type="GO" id="GO:0016787">
    <property type="term" value="F:hydrolase activity"/>
    <property type="evidence" value="ECO:0007669"/>
    <property type="project" value="UniProtKB-KW"/>
</dbReference>
<evidence type="ECO:0000313" key="3">
    <source>
        <dbReference type="EMBL" id="CAA9337698.1"/>
    </source>
</evidence>
<dbReference type="AlphaFoldDB" id="A0A6J4LNN4"/>
<dbReference type="EMBL" id="CADCUJ010000027">
    <property type="protein sequence ID" value="CAA9337698.1"/>
    <property type="molecule type" value="Genomic_DNA"/>
</dbReference>
<evidence type="ECO:0000256" key="1">
    <source>
        <dbReference type="SAM" id="SignalP"/>
    </source>
</evidence>
<dbReference type="InterPro" id="IPR050266">
    <property type="entry name" value="AB_hydrolase_sf"/>
</dbReference>
<reference evidence="3" key="1">
    <citation type="submission" date="2020-02" db="EMBL/GenBank/DDBJ databases">
        <authorList>
            <person name="Meier V. D."/>
        </authorList>
    </citation>
    <scope>NUCLEOTIDE SEQUENCE</scope>
    <source>
        <strain evidence="3">AVDCRST_MAG72</strain>
    </source>
</reference>
<keyword evidence="3" id="KW-0378">Hydrolase</keyword>
<protein>
    <submittedName>
        <fullName evidence="3">Hydrolase</fullName>
    </submittedName>
</protein>
<evidence type="ECO:0000259" key="2">
    <source>
        <dbReference type="Pfam" id="PF12697"/>
    </source>
</evidence>
<name>A0A6J4LNN4_9ACTN</name>
<dbReference type="SUPFAM" id="SSF53474">
    <property type="entry name" value="alpha/beta-Hydrolases"/>
    <property type="match status" value="1"/>
</dbReference>
<feature type="signal peptide" evidence="1">
    <location>
        <begin position="1"/>
        <end position="22"/>
    </location>
</feature>
<keyword evidence="1" id="KW-0732">Signal</keyword>
<feature type="domain" description="AB hydrolase-1" evidence="2">
    <location>
        <begin position="86"/>
        <end position="342"/>
    </location>
</feature>